<keyword evidence="3" id="KW-1185">Reference proteome</keyword>
<dbReference type="EMBL" id="BGZK01000122">
    <property type="protein sequence ID" value="GBP20769.1"/>
    <property type="molecule type" value="Genomic_DNA"/>
</dbReference>
<proteinExistence type="predicted"/>
<gene>
    <name evidence="2" type="ORF">EVAR_14495_1</name>
</gene>
<sequence>MIWSSSLATHPYSHYLRQGVSPEVSAREGRAMSLLPHYSSHIPVVNNSNGRRSRSRHCTDFTGRPDINRSGGRFGKTPRSDDTTPFAPDDFGYAI</sequence>
<accession>A0A4C1U3B7</accession>
<dbReference type="AlphaFoldDB" id="A0A4C1U3B7"/>
<reference evidence="2 3" key="1">
    <citation type="journal article" date="2019" name="Commun. Biol.">
        <title>The bagworm genome reveals a unique fibroin gene that provides high tensile strength.</title>
        <authorList>
            <person name="Kono N."/>
            <person name="Nakamura H."/>
            <person name="Ohtoshi R."/>
            <person name="Tomita M."/>
            <person name="Numata K."/>
            <person name="Arakawa K."/>
        </authorList>
    </citation>
    <scope>NUCLEOTIDE SEQUENCE [LARGE SCALE GENOMIC DNA]</scope>
</reference>
<organism evidence="2 3">
    <name type="scientific">Eumeta variegata</name>
    <name type="common">Bagworm moth</name>
    <name type="synonym">Eumeta japonica</name>
    <dbReference type="NCBI Taxonomy" id="151549"/>
    <lineage>
        <taxon>Eukaryota</taxon>
        <taxon>Metazoa</taxon>
        <taxon>Ecdysozoa</taxon>
        <taxon>Arthropoda</taxon>
        <taxon>Hexapoda</taxon>
        <taxon>Insecta</taxon>
        <taxon>Pterygota</taxon>
        <taxon>Neoptera</taxon>
        <taxon>Endopterygota</taxon>
        <taxon>Lepidoptera</taxon>
        <taxon>Glossata</taxon>
        <taxon>Ditrysia</taxon>
        <taxon>Tineoidea</taxon>
        <taxon>Psychidae</taxon>
        <taxon>Oiketicinae</taxon>
        <taxon>Eumeta</taxon>
    </lineage>
</organism>
<evidence type="ECO:0000313" key="2">
    <source>
        <dbReference type="EMBL" id="GBP20769.1"/>
    </source>
</evidence>
<protein>
    <submittedName>
        <fullName evidence="2">Uncharacterized protein</fullName>
    </submittedName>
</protein>
<comment type="caution">
    <text evidence="2">The sequence shown here is derived from an EMBL/GenBank/DDBJ whole genome shotgun (WGS) entry which is preliminary data.</text>
</comment>
<evidence type="ECO:0000313" key="3">
    <source>
        <dbReference type="Proteomes" id="UP000299102"/>
    </source>
</evidence>
<dbReference type="Proteomes" id="UP000299102">
    <property type="component" value="Unassembled WGS sequence"/>
</dbReference>
<evidence type="ECO:0000256" key="1">
    <source>
        <dbReference type="SAM" id="MobiDB-lite"/>
    </source>
</evidence>
<name>A0A4C1U3B7_EUMVA</name>
<feature type="region of interest" description="Disordered" evidence="1">
    <location>
        <begin position="45"/>
        <end position="95"/>
    </location>
</feature>